<dbReference type="Proteomes" id="UP000031036">
    <property type="component" value="Unassembled WGS sequence"/>
</dbReference>
<dbReference type="OMA" id="VYCHASD"/>
<feature type="compositionally biased region" description="Polar residues" evidence="1">
    <location>
        <begin position="25"/>
        <end position="40"/>
    </location>
</feature>
<evidence type="ECO:0000313" key="4">
    <source>
        <dbReference type="Proteomes" id="UP000031036"/>
    </source>
</evidence>
<feature type="region of interest" description="Disordered" evidence="1">
    <location>
        <begin position="1"/>
        <end position="41"/>
    </location>
</feature>
<gene>
    <name evidence="3" type="primary">phyhipl</name>
    <name evidence="3" type="ORF">Tcan_07138</name>
</gene>
<proteinExistence type="predicted"/>
<dbReference type="InterPro" id="IPR042868">
    <property type="entry name" value="PHYHIP/PHYHIPL"/>
</dbReference>
<dbReference type="PANTHER" id="PTHR15698:SF10">
    <property type="entry name" value="PHYTANOYL-COA HYDROXYLASE-INTERACTING PROTEIN-LIKE C-TERMINAL DOMAIN-CONTAINING PROTEIN"/>
    <property type="match status" value="1"/>
</dbReference>
<dbReference type="OrthoDB" id="6101761at2759"/>
<dbReference type="AlphaFoldDB" id="A0A0B2VIJ9"/>
<evidence type="ECO:0000259" key="2">
    <source>
        <dbReference type="Pfam" id="PF19281"/>
    </source>
</evidence>
<organism evidence="3 4">
    <name type="scientific">Toxocara canis</name>
    <name type="common">Canine roundworm</name>
    <dbReference type="NCBI Taxonomy" id="6265"/>
    <lineage>
        <taxon>Eukaryota</taxon>
        <taxon>Metazoa</taxon>
        <taxon>Ecdysozoa</taxon>
        <taxon>Nematoda</taxon>
        <taxon>Chromadorea</taxon>
        <taxon>Rhabditida</taxon>
        <taxon>Spirurina</taxon>
        <taxon>Ascaridomorpha</taxon>
        <taxon>Ascaridoidea</taxon>
        <taxon>Toxocaridae</taxon>
        <taxon>Toxocara</taxon>
    </lineage>
</organism>
<evidence type="ECO:0000313" key="3">
    <source>
        <dbReference type="EMBL" id="KHN81252.1"/>
    </source>
</evidence>
<feature type="compositionally biased region" description="Basic residues" evidence="1">
    <location>
        <begin position="11"/>
        <end position="24"/>
    </location>
</feature>
<reference evidence="3 4" key="1">
    <citation type="submission" date="2014-11" db="EMBL/GenBank/DDBJ databases">
        <title>Genetic blueprint of the zoonotic pathogen Toxocara canis.</title>
        <authorList>
            <person name="Zhu X.-Q."/>
            <person name="Korhonen P.K."/>
            <person name="Cai H."/>
            <person name="Young N.D."/>
            <person name="Nejsum P."/>
            <person name="von Samson-Himmelstjerna G."/>
            <person name="Boag P.R."/>
            <person name="Tan P."/>
            <person name="Li Q."/>
            <person name="Min J."/>
            <person name="Yang Y."/>
            <person name="Wang X."/>
            <person name="Fang X."/>
            <person name="Hall R.S."/>
            <person name="Hofmann A."/>
            <person name="Sternberg P.W."/>
            <person name="Jex A.R."/>
            <person name="Gasser R.B."/>
        </authorList>
    </citation>
    <scope>NUCLEOTIDE SEQUENCE [LARGE SCALE GENOMIC DNA]</scope>
    <source>
        <strain evidence="3">PN_DK_2014</strain>
    </source>
</reference>
<comment type="caution">
    <text evidence="3">The sequence shown here is derived from an EMBL/GenBank/DDBJ whole genome shotgun (WGS) entry which is preliminary data.</text>
</comment>
<evidence type="ECO:0000256" key="1">
    <source>
        <dbReference type="SAM" id="MobiDB-lite"/>
    </source>
</evidence>
<protein>
    <submittedName>
        <fullName evidence="3">Phytanoyl-CoA hydroxylase-interacting protein-like</fullName>
    </submittedName>
</protein>
<dbReference type="SUPFAM" id="SSF49265">
    <property type="entry name" value="Fibronectin type III"/>
    <property type="match status" value="1"/>
</dbReference>
<dbReference type="Pfam" id="PF19281">
    <property type="entry name" value="PHYHIP_C"/>
    <property type="match status" value="1"/>
</dbReference>
<dbReference type="PANTHER" id="PTHR15698">
    <property type="entry name" value="PROTEIN CBG15099"/>
    <property type="match status" value="1"/>
</dbReference>
<feature type="domain" description="Phytanoyl-CoA hydroxylase-interacting protein-like C-terminal" evidence="2">
    <location>
        <begin position="134"/>
        <end position="339"/>
    </location>
</feature>
<name>A0A0B2VIJ9_TOXCA</name>
<accession>A0A0B2VIJ9</accession>
<sequence length="340" mass="38258">MSALSSSTGDRKRKVDKLSNRKASRSYTNQSSTRPPSGRSQVERLHLGTHVSSTECLIVWTLPTSFDCAHQQCTVIACSNGKHKKEYVLNAAENDCIIPTKPGLNYEIAVRYRNSRGKLVAEGCTQIKSVFSCDELTELYRRASKWAGSGMVKLESIYRCKPRAYFDEIQKKNGGLMRTYLKDNNGHRASSINGTLKGLFFAARLKGRGYSFFGDRRLTIPVGKLITPEDTNLYFADFYCNYLQHYVTIVVCKHNSEADLFCSKHLLKISTTWNNFFFVVHKTGGQVFAFVKQNKVFVELYYTGDIHLNTGKLDSVFAIGAGKSHPNGLPHNKECKVCNL</sequence>
<dbReference type="InterPro" id="IPR045545">
    <property type="entry name" value="PHYIP/PHIPL_C"/>
</dbReference>
<dbReference type="InterPro" id="IPR036116">
    <property type="entry name" value="FN3_sf"/>
</dbReference>
<keyword evidence="4" id="KW-1185">Reference proteome</keyword>
<dbReference type="EMBL" id="JPKZ01001548">
    <property type="protein sequence ID" value="KHN81252.1"/>
    <property type="molecule type" value="Genomic_DNA"/>
</dbReference>